<dbReference type="AlphaFoldDB" id="A0A1S2LSS9"/>
<protein>
    <submittedName>
        <fullName evidence="1">Uncharacterized protein</fullName>
    </submittedName>
</protein>
<accession>A0A1S2LSS9</accession>
<organism evidence="1 2">
    <name type="scientific">Anaerobacillus arseniciselenatis</name>
    <dbReference type="NCBI Taxonomy" id="85682"/>
    <lineage>
        <taxon>Bacteria</taxon>
        <taxon>Bacillati</taxon>
        <taxon>Bacillota</taxon>
        <taxon>Bacilli</taxon>
        <taxon>Bacillales</taxon>
        <taxon>Bacillaceae</taxon>
        <taxon>Anaerobacillus</taxon>
    </lineage>
</organism>
<evidence type="ECO:0000313" key="1">
    <source>
        <dbReference type="EMBL" id="OIJ14727.1"/>
    </source>
</evidence>
<keyword evidence="2" id="KW-1185">Reference proteome</keyword>
<sequence length="303" mass="35856">MNFKRLTTCIVIAVLLYVGNLVYYQTQQIDGPFFLSHYYDVEFREDRNPTVELYYVTNKQHELGHIDIPGVDRAYVIYDHFYQQFPHFQIKKAVVEIQGQYVADSLSIKEIDVQFFNEDLKKYSIGEMILRPPSDIGSEQTIAHLASGGSSDHTSFSAFEINEQMELVGYEYAFENKLSDELELFLDYENEELRDFKEKIQTKEYDEEFDYMQRNMWTISGLKMNEVTFPITVKKNDHIKVNSAFRFDEDSRNENKFYRFDVRLLFETEEGSKLVARNYMNYQPHFTSSEIKNLATKVGERDE</sequence>
<comment type="caution">
    <text evidence="1">The sequence shown here is derived from an EMBL/GenBank/DDBJ whole genome shotgun (WGS) entry which is preliminary data.</text>
</comment>
<evidence type="ECO:0000313" key="2">
    <source>
        <dbReference type="Proteomes" id="UP000180098"/>
    </source>
</evidence>
<proteinExistence type="predicted"/>
<reference evidence="1 2" key="1">
    <citation type="submission" date="2016-10" db="EMBL/GenBank/DDBJ databases">
        <title>Draft genome sequences of four alkaliphilic bacteria belonging to the Anaerobacillus genus.</title>
        <authorList>
            <person name="Bassil N.M."/>
            <person name="Lloyd J.R."/>
        </authorList>
    </citation>
    <scope>NUCLEOTIDE SEQUENCE [LARGE SCALE GENOMIC DNA]</scope>
    <source>
        <strain evidence="1 2">DSM 15340</strain>
    </source>
</reference>
<name>A0A1S2LSS9_9BACI</name>
<dbReference type="RefSeq" id="WP_071312453.1">
    <property type="nucleotide sequence ID" value="NZ_MLQQ01000004.1"/>
</dbReference>
<gene>
    <name evidence="1" type="ORF">BKP35_05800</name>
</gene>
<dbReference type="EMBL" id="MLQQ01000004">
    <property type="protein sequence ID" value="OIJ14727.1"/>
    <property type="molecule type" value="Genomic_DNA"/>
</dbReference>
<dbReference type="Proteomes" id="UP000180098">
    <property type="component" value="Unassembled WGS sequence"/>
</dbReference>
<dbReference type="OrthoDB" id="1905191at2"/>